<dbReference type="Proteomes" id="UP000237246">
    <property type="component" value="Unassembled WGS sequence"/>
</dbReference>
<organism evidence="1 2">
    <name type="scientific">Bambusicola thoracicus</name>
    <name type="common">Chinese bamboo-partridge</name>
    <name type="synonym">Perdix thoracica</name>
    <dbReference type="NCBI Taxonomy" id="9083"/>
    <lineage>
        <taxon>Eukaryota</taxon>
        <taxon>Metazoa</taxon>
        <taxon>Chordata</taxon>
        <taxon>Craniata</taxon>
        <taxon>Vertebrata</taxon>
        <taxon>Euteleostomi</taxon>
        <taxon>Archelosauria</taxon>
        <taxon>Archosauria</taxon>
        <taxon>Dinosauria</taxon>
        <taxon>Saurischia</taxon>
        <taxon>Theropoda</taxon>
        <taxon>Coelurosauria</taxon>
        <taxon>Aves</taxon>
        <taxon>Neognathae</taxon>
        <taxon>Galloanserae</taxon>
        <taxon>Galliformes</taxon>
        <taxon>Phasianidae</taxon>
        <taxon>Perdicinae</taxon>
        <taxon>Bambusicola</taxon>
    </lineage>
</organism>
<proteinExistence type="predicted"/>
<keyword evidence="2" id="KW-1185">Reference proteome</keyword>
<dbReference type="EMBL" id="PPHD01088956">
    <property type="protein sequence ID" value="POI20071.1"/>
    <property type="molecule type" value="Genomic_DNA"/>
</dbReference>
<evidence type="ECO:0000313" key="2">
    <source>
        <dbReference type="Proteomes" id="UP000237246"/>
    </source>
</evidence>
<protein>
    <submittedName>
        <fullName evidence="1">Uncharacterized protein</fullName>
    </submittedName>
</protein>
<dbReference type="AlphaFoldDB" id="A0A2P4S7J3"/>
<reference evidence="1 2" key="1">
    <citation type="submission" date="2018-01" db="EMBL/GenBank/DDBJ databases">
        <title>Comparison of the Chinese Bamboo Partridge and Red Junglefowl genome sequences highlights the importance of demography in genome evolution.</title>
        <authorList>
            <person name="Tiley G.P."/>
            <person name="Kimball R.T."/>
            <person name="Braun E.L."/>
            <person name="Burleigh J.G."/>
        </authorList>
    </citation>
    <scope>NUCLEOTIDE SEQUENCE [LARGE SCALE GENOMIC DNA]</scope>
    <source>
        <strain evidence="1">RTK389</strain>
        <tissue evidence="1">Blood</tissue>
    </source>
</reference>
<comment type="caution">
    <text evidence="1">The sequence shown here is derived from an EMBL/GenBank/DDBJ whole genome shotgun (WGS) entry which is preliminary data.</text>
</comment>
<evidence type="ECO:0000313" key="1">
    <source>
        <dbReference type="EMBL" id="POI20071.1"/>
    </source>
</evidence>
<sequence>MSGVPPPLFLLPLSPAVFLSQVYRRLGGLRWQRAPTSPLGLKQ</sequence>
<name>A0A2P4S7J3_BAMTH</name>
<gene>
    <name evidence="1" type="ORF">CIB84_016182</name>
</gene>
<accession>A0A2P4S7J3</accession>